<dbReference type="PANTHER" id="PTHR22926">
    <property type="entry name" value="PHOSPHO-N-ACETYLMURAMOYL-PENTAPEPTIDE-TRANSFERASE"/>
    <property type="match status" value="1"/>
</dbReference>
<evidence type="ECO:0000256" key="2">
    <source>
        <dbReference type="ARBA" id="ARBA00022475"/>
    </source>
</evidence>
<keyword evidence="7" id="KW-0479">Metal-binding</keyword>
<evidence type="ECO:0000313" key="9">
    <source>
        <dbReference type="EMBL" id="RXK52244.1"/>
    </source>
</evidence>
<comment type="caution">
    <text evidence="9">The sequence shown here is derived from an EMBL/GenBank/DDBJ whole genome shotgun (WGS) entry which is preliminary data.</text>
</comment>
<comment type="subcellular location">
    <subcellularLocation>
        <location evidence="1">Cell membrane</location>
        <topology evidence="1">Multi-pass membrane protein</topology>
    </subcellularLocation>
</comment>
<keyword evidence="6 8" id="KW-0472">Membrane</keyword>
<evidence type="ECO:0000256" key="5">
    <source>
        <dbReference type="ARBA" id="ARBA00022989"/>
    </source>
</evidence>
<feature type="transmembrane region" description="Helical" evidence="8">
    <location>
        <begin position="142"/>
        <end position="163"/>
    </location>
</feature>
<dbReference type="InterPro" id="IPR000715">
    <property type="entry name" value="Glycosyl_transferase_4"/>
</dbReference>
<evidence type="ECO:0000256" key="7">
    <source>
        <dbReference type="PIRSR" id="PIRSR600715-1"/>
    </source>
</evidence>
<dbReference type="PANTHER" id="PTHR22926:SF3">
    <property type="entry name" value="UNDECAPRENYL-PHOSPHATE ALPHA-N-ACETYLGLUCOSAMINYL 1-PHOSPHATE TRANSFERASE"/>
    <property type="match status" value="1"/>
</dbReference>
<dbReference type="CDD" id="cd06853">
    <property type="entry name" value="GT_WecA_like"/>
    <property type="match status" value="1"/>
</dbReference>
<dbReference type="GO" id="GO:0009103">
    <property type="term" value="P:lipopolysaccharide biosynthetic process"/>
    <property type="evidence" value="ECO:0007669"/>
    <property type="project" value="TreeGrafter"/>
</dbReference>
<keyword evidence="5 8" id="KW-1133">Transmembrane helix</keyword>
<feature type="transmembrane region" description="Helical" evidence="8">
    <location>
        <begin position="55"/>
        <end position="75"/>
    </location>
</feature>
<dbReference type="EMBL" id="SDHY01000001">
    <property type="protein sequence ID" value="RXK52244.1"/>
    <property type="molecule type" value="Genomic_DNA"/>
</dbReference>
<feature type="transmembrane region" description="Helical" evidence="8">
    <location>
        <begin position="194"/>
        <end position="214"/>
    </location>
</feature>
<dbReference type="GO" id="GO:0071555">
    <property type="term" value="P:cell wall organization"/>
    <property type="evidence" value="ECO:0007669"/>
    <property type="project" value="TreeGrafter"/>
</dbReference>
<dbReference type="GO" id="GO:0044038">
    <property type="term" value="P:cell wall macromolecule biosynthetic process"/>
    <property type="evidence" value="ECO:0007669"/>
    <property type="project" value="TreeGrafter"/>
</dbReference>
<dbReference type="RefSeq" id="WP_129025313.1">
    <property type="nucleotide sequence ID" value="NZ_SDHY01000001.1"/>
</dbReference>
<feature type="transmembrane region" description="Helical" evidence="8">
    <location>
        <begin position="333"/>
        <end position="355"/>
    </location>
</feature>
<comment type="cofactor">
    <cofactor evidence="7">
        <name>Mg(2+)</name>
        <dbReference type="ChEBI" id="CHEBI:18420"/>
    </cofactor>
</comment>
<gene>
    <name evidence="9" type="ORF">ESB04_00930</name>
</gene>
<dbReference type="GO" id="GO:0005886">
    <property type="term" value="C:plasma membrane"/>
    <property type="evidence" value="ECO:0007669"/>
    <property type="project" value="UniProtKB-SubCell"/>
</dbReference>
<feature type="binding site" evidence="7">
    <location>
        <position position="163"/>
    </location>
    <ligand>
        <name>Mg(2+)</name>
        <dbReference type="ChEBI" id="CHEBI:18420"/>
    </ligand>
</feature>
<feature type="transmembrane region" description="Helical" evidence="8">
    <location>
        <begin position="112"/>
        <end position="136"/>
    </location>
</feature>
<keyword evidence="3 9" id="KW-0808">Transferase</keyword>
<dbReference type="AlphaFoldDB" id="A0A4Q1C200"/>
<dbReference type="GO" id="GO:0046872">
    <property type="term" value="F:metal ion binding"/>
    <property type="evidence" value="ECO:0007669"/>
    <property type="project" value="UniProtKB-KW"/>
</dbReference>
<organism evidence="9 10">
    <name type="scientific">Aquirufa rosea</name>
    <dbReference type="NCBI Taxonomy" id="2509241"/>
    <lineage>
        <taxon>Bacteria</taxon>
        <taxon>Pseudomonadati</taxon>
        <taxon>Bacteroidota</taxon>
        <taxon>Cytophagia</taxon>
        <taxon>Cytophagales</taxon>
        <taxon>Flectobacillaceae</taxon>
        <taxon>Aquirufa</taxon>
    </lineage>
</organism>
<sequence>MNEYIQLLNNKEFQIIVSFLVSLVVTVTAIPVIINISKLKDLMAEIELRSSHEELTPTLGGVAIFAATLISYFIWDNPNEGHEIHLAVAALIILFFLGIKDDILILSPKKKLFIQIAAALLLITFGDLRISTFFGLFNIHQIPYIVSTVFTLFIIIAIINAINLLDGIDGLAGSVGFVSSVIFAFLFYQLNLFALSTLALSLAGSLVGFLRFNWSTKNKIFMGDTGSMILGFLLAFFAVKYIVYNSSYVYDPRLEKDAPILTIIILLLPLFDTLRMFIIRISTGVSPFKGDRKHLHHILIDNGFSHFWATMILIAFNLLVLFIYMMIRHGYSNHAVLLGLLITFLIYCYVSYLLSKNIDVNTVDRLKYTKIDKLKRLQLVDEKKNTNLTGNQQAISE</sequence>
<protein>
    <submittedName>
        <fullName evidence="9">Undecaprenyl/decaprenyl-phosphate alpha-N-acetylglucosaminyl 1-phosphate transferase</fullName>
    </submittedName>
</protein>
<keyword evidence="2" id="KW-1003">Cell membrane</keyword>
<name>A0A4Q1C200_9BACT</name>
<evidence type="ECO:0000313" key="10">
    <source>
        <dbReference type="Proteomes" id="UP000289455"/>
    </source>
</evidence>
<feature type="binding site" evidence="7">
    <location>
        <position position="224"/>
    </location>
    <ligand>
        <name>Mg(2+)</name>
        <dbReference type="ChEBI" id="CHEBI:18420"/>
    </ligand>
</feature>
<feature type="transmembrane region" description="Helical" evidence="8">
    <location>
        <begin position="13"/>
        <end position="34"/>
    </location>
</feature>
<feature type="transmembrane region" description="Helical" evidence="8">
    <location>
        <begin position="263"/>
        <end position="283"/>
    </location>
</feature>
<dbReference type="OrthoDB" id="9783652at2"/>
<evidence type="ECO:0000256" key="8">
    <source>
        <dbReference type="SAM" id="Phobius"/>
    </source>
</evidence>
<proteinExistence type="predicted"/>
<evidence type="ECO:0000256" key="1">
    <source>
        <dbReference type="ARBA" id="ARBA00004651"/>
    </source>
</evidence>
<feature type="transmembrane region" description="Helical" evidence="8">
    <location>
        <begin position="226"/>
        <end position="243"/>
    </location>
</feature>
<keyword evidence="10" id="KW-1185">Reference proteome</keyword>
<feature type="transmembrane region" description="Helical" evidence="8">
    <location>
        <begin position="170"/>
        <end position="188"/>
    </location>
</feature>
<feature type="transmembrane region" description="Helical" evidence="8">
    <location>
        <begin position="81"/>
        <end position="100"/>
    </location>
</feature>
<dbReference type="GO" id="GO:0016780">
    <property type="term" value="F:phosphotransferase activity, for other substituted phosphate groups"/>
    <property type="evidence" value="ECO:0007669"/>
    <property type="project" value="InterPro"/>
</dbReference>
<dbReference type="Pfam" id="PF00953">
    <property type="entry name" value="Glycos_transf_4"/>
    <property type="match status" value="1"/>
</dbReference>
<keyword evidence="7" id="KW-0460">Magnesium</keyword>
<evidence type="ECO:0000256" key="3">
    <source>
        <dbReference type="ARBA" id="ARBA00022679"/>
    </source>
</evidence>
<evidence type="ECO:0000256" key="4">
    <source>
        <dbReference type="ARBA" id="ARBA00022692"/>
    </source>
</evidence>
<reference evidence="9 10" key="1">
    <citation type="submission" date="2019-01" db="EMBL/GenBank/DDBJ databases">
        <title>Cytophagaceae bacterium strain CAR-16.</title>
        <authorList>
            <person name="Chen W.-M."/>
        </authorList>
    </citation>
    <scope>NUCLEOTIDE SEQUENCE [LARGE SCALE GENOMIC DNA]</scope>
    <source>
        <strain evidence="9 10">CAR-16</strain>
    </source>
</reference>
<dbReference type="Proteomes" id="UP000289455">
    <property type="component" value="Unassembled WGS sequence"/>
</dbReference>
<accession>A0A4Q1C200</accession>
<evidence type="ECO:0000256" key="6">
    <source>
        <dbReference type="ARBA" id="ARBA00023136"/>
    </source>
</evidence>
<keyword evidence="4 8" id="KW-0812">Transmembrane</keyword>
<feature type="transmembrane region" description="Helical" evidence="8">
    <location>
        <begin position="304"/>
        <end position="327"/>
    </location>
</feature>